<sequence>MEVRHLELLRELADRGSLAAVAAATHRTPSAVSQQLRTAERDVGMRLVEPDGRGLRLTAAGRLLADGAVAVATALGEVQRDLDELRGEPTGVVRIASLPSAAEVLVPPLLGALRGTRVTIELDDLDIAEADFAPQTADYDIVIGHSMARRPRTGQRLLVVPLAREPLDVAVPATHPLAGRSSVAAADLAGQPWVGVPLGYPFDDLRIAIENRAGGALDVRHRVRDNRLVESLVAVGEGLALLPRYTTRPRDGVVTLPITDVRSSRTVLALARPDRAERAVVTTVLEHLRGIGRRLTQE</sequence>
<dbReference type="PROSITE" id="PS50931">
    <property type="entry name" value="HTH_LYSR"/>
    <property type="match status" value="1"/>
</dbReference>
<feature type="domain" description="HTH lysR-type" evidence="5">
    <location>
        <begin position="1"/>
        <end position="58"/>
    </location>
</feature>
<dbReference type="InterPro" id="IPR036388">
    <property type="entry name" value="WH-like_DNA-bd_sf"/>
</dbReference>
<dbReference type="Proteomes" id="UP000019494">
    <property type="component" value="Unassembled WGS sequence"/>
</dbReference>
<dbReference type="GO" id="GO:0003700">
    <property type="term" value="F:DNA-binding transcription factor activity"/>
    <property type="evidence" value="ECO:0007669"/>
    <property type="project" value="InterPro"/>
</dbReference>
<comment type="caution">
    <text evidence="6">The sequence shown here is derived from an EMBL/GenBank/DDBJ whole genome shotgun (WGS) entry which is preliminary data.</text>
</comment>
<protein>
    <submittedName>
        <fullName evidence="6">Transcriptional regulator</fullName>
    </submittedName>
</protein>
<dbReference type="GO" id="GO:0003677">
    <property type="term" value="F:DNA binding"/>
    <property type="evidence" value="ECO:0007669"/>
    <property type="project" value="UniProtKB-KW"/>
</dbReference>
<keyword evidence="2" id="KW-0805">Transcription regulation</keyword>
<dbReference type="SUPFAM" id="SSF53850">
    <property type="entry name" value="Periplasmic binding protein-like II"/>
    <property type="match status" value="1"/>
</dbReference>
<proteinExistence type="inferred from homology"/>
<accession>W9GR35</accession>
<evidence type="ECO:0000256" key="2">
    <source>
        <dbReference type="ARBA" id="ARBA00023015"/>
    </source>
</evidence>
<dbReference type="InterPro" id="IPR005119">
    <property type="entry name" value="LysR_subst-bd"/>
</dbReference>
<dbReference type="InterPro" id="IPR000847">
    <property type="entry name" value="LysR_HTH_N"/>
</dbReference>
<organism evidence="6 7">
    <name type="scientific">Intrasporangium chromatireducens Q5-1</name>
    <dbReference type="NCBI Taxonomy" id="584657"/>
    <lineage>
        <taxon>Bacteria</taxon>
        <taxon>Bacillati</taxon>
        <taxon>Actinomycetota</taxon>
        <taxon>Actinomycetes</taxon>
        <taxon>Micrococcales</taxon>
        <taxon>Intrasporangiaceae</taxon>
        <taxon>Intrasporangium</taxon>
    </lineage>
</organism>
<keyword evidence="3" id="KW-0238">DNA-binding</keyword>
<evidence type="ECO:0000256" key="3">
    <source>
        <dbReference type="ARBA" id="ARBA00023125"/>
    </source>
</evidence>
<dbReference type="Gene3D" id="1.10.10.10">
    <property type="entry name" value="Winged helix-like DNA-binding domain superfamily/Winged helix DNA-binding domain"/>
    <property type="match status" value="1"/>
</dbReference>
<dbReference type="Gene3D" id="3.40.190.10">
    <property type="entry name" value="Periplasmic binding protein-like II"/>
    <property type="match status" value="2"/>
</dbReference>
<reference evidence="7" key="1">
    <citation type="submission" date="2013-08" db="EMBL/GenBank/DDBJ databases">
        <title>Intrasporangium oryzae NRRL B-24470.</title>
        <authorList>
            <person name="Liu H."/>
            <person name="Wang G."/>
        </authorList>
    </citation>
    <scope>NUCLEOTIDE SEQUENCE [LARGE SCALE GENOMIC DNA]</scope>
    <source>
        <strain evidence="7">Q5-1</strain>
    </source>
</reference>
<dbReference type="GO" id="GO:0032993">
    <property type="term" value="C:protein-DNA complex"/>
    <property type="evidence" value="ECO:0007669"/>
    <property type="project" value="TreeGrafter"/>
</dbReference>
<evidence type="ECO:0000256" key="4">
    <source>
        <dbReference type="ARBA" id="ARBA00023163"/>
    </source>
</evidence>
<dbReference type="SUPFAM" id="SSF46785">
    <property type="entry name" value="Winged helix' DNA-binding domain"/>
    <property type="match status" value="1"/>
</dbReference>
<name>W9GR35_9MICO</name>
<dbReference type="CDD" id="cd05466">
    <property type="entry name" value="PBP2_LTTR_substrate"/>
    <property type="match status" value="1"/>
</dbReference>
<dbReference type="Pfam" id="PF00126">
    <property type="entry name" value="HTH_1"/>
    <property type="match status" value="1"/>
</dbReference>
<comment type="similarity">
    <text evidence="1">Belongs to the LysR transcriptional regulatory family.</text>
</comment>
<dbReference type="EMBL" id="AWQS01000010">
    <property type="protein sequence ID" value="EWT07492.1"/>
    <property type="molecule type" value="Genomic_DNA"/>
</dbReference>
<dbReference type="PANTHER" id="PTHR30346:SF29">
    <property type="entry name" value="LYSR SUBSTRATE-BINDING"/>
    <property type="match status" value="1"/>
</dbReference>
<dbReference type="OrthoDB" id="4131546at2"/>
<dbReference type="PANTHER" id="PTHR30346">
    <property type="entry name" value="TRANSCRIPTIONAL DUAL REGULATOR HCAR-RELATED"/>
    <property type="match status" value="1"/>
</dbReference>
<dbReference type="RefSeq" id="WP_034713082.1">
    <property type="nucleotide sequence ID" value="NZ_AWQS01000010.1"/>
</dbReference>
<evidence type="ECO:0000313" key="6">
    <source>
        <dbReference type="EMBL" id="EWT07492.1"/>
    </source>
</evidence>
<dbReference type="Pfam" id="PF03466">
    <property type="entry name" value="LysR_substrate"/>
    <property type="match status" value="1"/>
</dbReference>
<dbReference type="AlphaFoldDB" id="W9GR35"/>
<evidence type="ECO:0000256" key="1">
    <source>
        <dbReference type="ARBA" id="ARBA00009437"/>
    </source>
</evidence>
<keyword evidence="7" id="KW-1185">Reference proteome</keyword>
<keyword evidence="4" id="KW-0804">Transcription</keyword>
<evidence type="ECO:0000259" key="5">
    <source>
        <dbReference type="PROSITE" id="PS50931"/>
    </source>
</evidence>
<dbReference type="InterPro" id="IPR036390">
    <property type="entry name" value="WH_DNA-bd_sf"/>
</dbReference>
<evidence type="ECO:0000313" key="7">
    <source>
        <dbReference type="Proteomes" id="UP000019494"/>
    </source>
</evidence>
<gene>
    <name evidence="6" type="ORF">N864_04150</name>
</gene>